<dbReference type="EMBL" id="MTHB01000089">
    <property type="protein sequence ID" value="OXC77922.1"/>
    <property type="molecule type" value="Genomic_DNA"/>
</dbReference>
<accession>A0A226X395</accession>
<dbReference type="Proteomes" id="UP000214720">
    <property type="component" value="Unassembled WGS sequence"/>
</dbReference>
<reference evidence="2" key="1">
    <citation type="submission" date="2017-01" db="EMBL/GenBank/DDBJ databases">
        <title>Genome Analysis of Deinococcus marmoris KOPRI26562.</title>
        <authorList>
            <person name="Kim J.H."/>
            <person name="Oh H.-M."/>
        </authorList>
    </citation>
    <scope>NUCLEOTIDE SEQUENCE [LARGE SCALE GENOMIC DNA]</scope>
    <source>
        <strain evidence="2">PAMC 26633</strain>
    </source>
</reference>
<name>A0A226X395_CABSO</name>
<proteinExistence type="predicted"/>
<comment type="caution">
    <text evidence="1">The sequence shown here is derived from an EMBL/GenBank/DDBJ whole genome shotgun (WGS) entry which is preliminary data.</text>
</comment>
<gene>
    <name evidence="1" type="ORF">BSU04_14435</name>
</gene>
<dbReference type="AlphaFoldDB" id="A0A226X395"/>
<organism evidence="1 2">
    <name type="scientific">Caballeronia sordidicola</name>
    <name type="common">Burkholderia sordidicola</name>
    <dbReference type="NCBI Taxonomy" id="196367"/>
    <lineage>
        <taxon>Bacteria</taxon>
        <taxon>Pseudomonadati</taxon>
        <taxon>Pseudomonadota</taxon>
        <taxon>Betaproteobacteria</taxon>
        <taxon>Burkholderiales</taxon>
        <taxon>Burkholderiaceae</taxon>
        <taxon>Caballeronia</taxon>
    </lineage>
</organism>
<evidence type="ECO:0000313" key="2">
    <source>
        <dbReference type="Proteomes" id="UP000214720"/>
    </source>
</evidence>
<sequence>MPQIGHAPGFGSLTWGCMAQVYTAAGFGAYADVADTDGTTYFMIHIR</sequence>
<protein>
    <submittedName>
        <fullName evidence="1">Uncharacterized protein</fullName>
    </submittedName>
</protein>
<evidence type="ECO:0000313" key="1">
    <source>
        <dbReference type="EMBL" id="OXC77922.1"/>
    </source>
</evidence>